<evidence type="ECO:0000313" key="1">
    <source>
        <dbReference type="EMBL" id="KAF7270069.1"/>
    </source>
</evidence>
<dbReference type="Proteomes" id="UP000625711">
    <property type="component" value="Unassembled WGS sequence"/>
</dbReference>
<dbReference type="AlphaFoldDB" id="A0A834HXQ5"/>
<proteinExistence type="predicted"/>
<organism evidence="1 2">
    <name type="scientific">Rhynchophorus ferrugineus</name>
    <name type="common">Red palm weevil</name>
    <name type="synonym">Curculio ferrugineus</name>
    <dbReference type="NCBI Taxonomy" id="354439"/>
    <lineage>
        <taxon>Eukaryota</taxon>
        <taxon>Metazoa</taxon>
        <taxon>Ecdysozoa</taxon>
        <taxon>Arthropoda</taxon>
        <taxon>Hexapoda</taxon>
        <taxon>Insecta</taxon>
        <taxon>Pterygota</taxon>
        <taxon>Neoptera</taxon>
        <taxon>Endopterygota</taxon>
        <taxon>Coleoptera</taxon>
        <taxon>Polyphaga</taxon>
        <taxon>Cucujiformia</taxon>
        <taxon>Curculionidae</taxon>
        <taxon>Dryophthorinae</taxon>
        <taxon>Rhynchophorus</taxon>
    </lineage>
</organism>
<gene>
    <name evidence="1" type="ORF">GWI33_016927</name>
</gene>
<evidence type="ECO:0000313" key="2">
    <source>
        <dbReference type="Proteomes" id="UP000625711"/>
    </source>
</evidence>
<keyword evidence="2" id="KW-1185">Reference proteome</keyword>
<accession>A0A834HXQ5</accession>
<reference evidence="1" key="1">
    <citation type="submission" date="2020-08" db="EMBL/GenBank/DDBJ databases">
        <title>Genome sequencing and assembly of the red palm weevil Rhynchophorus ferrugineus.</title>
        <authorList>
            <person name="Dias G.B."/>
            <person name="Bergman C.M."/>
            <person name="Manee M."/>
        </authorList>
    </citation>
    <scope>NUCLEOTIDE SEQUENCE</scope>
    <source>
        <strain evidence="1">AA-2017</strain>
        <tissue evidence="1">Whole larva</tissue>
    </source>
</reference>
<comment type="caution">
    <text evidence="1">The sequence shown here is derived from an EMBL/GenBank/DDBJ whole genome shotgun (WGS) entry which is preliminary data.</text>
</comment>
<protein>
    <submittedName>
        <fullName evidence="1">Uncharacterized protein</fullName>
    </submittedName>
</protein>
<dbReference type="EMBL" id="JAACXV010014140">
    <property type="protein sequence ID" value="KAF7270069.1"/>
    <property type="molecule type" value="Genomic_DNA"/>
</dbReference>
<name>A0A834HXQ5_RHYFE</name>
<sequence>MRDGKNSRFFDEGIACFRAIASDIWSPLPEKETGIGPFSSPIRKINNCFFLMEIFRIIVSENVYNMVKEIQNIVNANSDDMVEALKV</sequence>